<organism evidence="1 2">
    <name type="scientific">Artomyces pyxidatus</name>
    <dbReference type="NCBI Taxonomy" id="48021"/>
    <lineage>
        <taxon>Eukaryota</taxon>
        <taxon>Fungi</taxon>
        <taxon>Dikarya</taxon>
        <taxon>Basidiomycota</taxon>
        <taxon>Agaricomycotina</taxon>
        <taxon>Agaricomycetes</taxon>
        <taxon>Russulales</taxon>
        <taxon>Auriscalpiaceae</taxon>
        <taxon>Artomyces</taxon>
    </lineage>
</organism>
<comment type="caution">
    <text evidence="1">The sequence shown here is derived from an EMBL/GenBank/DDBJ whole genome shotgun (WGS) entry which is preliminary data.</text>
</comment>
<dbReference type="Proteomes" id="UP000814140">
    <property type="component" value="Unassembled WGS sequence"/>
</dbReference>
<proteinExistence type="predicted"/>
<reference evidence="1" key="1">
    <citation type="submission" date="2021-03" db="EMBL/GenBank/DDBJ databases">
        <authorList>
            <consortium name="DOE Joint Genome Institute"/>
            <person name="Ahrendt S."/>
            <person name="Looney B.P."/>
            <person name="Miyauchi S."/>
            <person name="Morin E."/>
            <person name="Drula E."/>
            <person name="Courty P.E."/>
            <person name="Chicoki N."/>
            <person name="Fauchery L."/>
            <person name="Kohler A."/>
            <person name="Kuo A."/>
            <person name="Labutti K."/>
            <person name="Pangilinan J."/>
            <person name="Lipzen A."/>
            <person name="Riley R."/>
            <person name="Andreopoulos W."/>
            <person name="He G."/>
            <person name="Johnson J."/>
            <person name="Barry K.W."/>
            <person name="Grigoriev I.V."/>
            <person name="Nagy L."/>
            <person name="Hibbett D."/>
            <person name="Henrissat B."/>
            <person name="Matheny P.B."/>
            <person name="Labbe J."/>
            <person name="Martin F."/>
        </authorList>
    </citation>
    <scope>NUCLEOTIDE SEQUENCE</scope>
    <source>
        <strain evidence="1">HHB10654</strain>
    </source>
</reference>
<reference evidence="1" key="2">
    <citation type="journal article" date="2022" name="New Phytol.">
        <title>Evolutionary transition to the ectomycorrhizal habit in the genomes of a hyperdiverse lineage of mushroom-forming fungi.</title>
        <authorList>
            <person name="Looney B."/>
            <person name="Miyauchi S."/>
            <person name="Morin E."/>
            <person name="Drula E."/>
            <person name="Courty P.E."/>
            <person name="Kohler A."/>
            <person name="Kuo A."/>
            <person name="LaButti K."/>
            <person name="Pangilinan J."/>
            <person name="Lipzen A."/>
            <person name="Riley R."/>
            <person name="Andreopoulos W."/>
            <person name="He G."/>
            <person name="Johnson J."/>
            <person name="Nolan M."/>
            <person name="Tritt A."/>
            <person name="Barry K.W."/>
            <person name="Grigoriev I.V."/>
            <person name="Nagy L.G."/>
            <person name="Hibbett D."/>
            <person name="Henrissat B."/>
            <person name="Matheny P.B."/>
            <person name="Labbe J."/>
            <person name="Martin F.M."/>
        </authorList>
    </citation>
    <scope>NUCLEOTIDE SEQUENCE</scope>
    <source>
        <strain evidence="1">HHB10654</strain>
    </source>
</reference>
<evidence type="ECO:0000313" key="2">
    <source>
        <dbReference type="Proteomes" id="UP000814140"/>
    </source>
</evidence>
<keyword evidence="2" id="KW-1185">Reference proteome</keyword>
<name>A0ACB8TE77_9AGAM</name>
<evidence type="ECO:0000313" key="1">
    <source>
        <dbReference type="EMBL" id="KAI0066714.1"/>
    </source>
</evidence>
<sequence>MMMLFVTGIMYVSATVHWVTCLTEVACIFNHECGLAILLTPHGTVRQIIVGLTININFMLSDIIVLWRAWVLWERRRGVLLISAILSMATIAAAIASATIGQGVPVSSSSTTPAMMAVTILSLVTNSWATALVACKAWVHRRRLRTGGRRTKVGLTLLVLVESGLLYCTFWILVILSSKALLGPVSSVVAESIVQVAGIYPTIVAVVVCLQKMQTATHTQHDEPSVLTTHLTLGLASGTQHPVIALQPTGASQESDETRAGELPSKRSIEAHDGMRFHERE</sequence>
<dbReference type="EMBL" id="MU277192">
    <property type="protein sequence ID" value="KAI0066714.1"/>
    <property type="molecule type" value="Genomic_DNA"/>
</dbReference>
<accession>A0ACB8TE77</accession>
<gene>
    <name evidence="1" type="ORF">BV25DRAFT_1420855</name>
</gene>
<protein>
    <submittedName>
        <fullName evidence="1">Uncharacterized protein</fullName>
    </submittedName>
</protein>